<evidence type="ECO:0008006" key="3">
    <source>
        <dbReference type="Google" id="ProtNLM"/>
    </source>
</evidence>
<sequence>MLYLSPGLVLAKPQIVHDNTPLIGWRNLVTAANVTATTADPLFPALNLGNPSTVLAWQASSTDAQYLTVTFSGVVAVDYVALVRHNLGAVGATVSVEGLYDSEWVALSETVVPGSDAHLLFRFEETSPEALRVKIDGVSAPATLAVMYVGKMMPMERGINLDTPHTPLNRGRVTKQVQGFSAAGDYLGTIITGRHSASTEQFSHISRTWFDAEFAPFIEFAAEHPFVYVWRPAEYPDEIGYAKLTSDVTPSRTPKTGRYAVQLQMQGVLA</sequence>
<keyword evidence="2" id="KW-1185">Reference proteome</keyword>
<reference evidence="1 2" key="1">
    <citation type="submission" date="2015-10" db="EMBL/GenBank/DDBJ databases">
        <title>Transcriptomic analysis of a linuron degrading triple-species bacterial consortium.</title>
        <authorList>
            <person name="Albers P."/>
        </authorList>
    </citation>
    <scope>NUCLEOTIDE SEQUENCE [LARGE SCALE GENOMIC DNA]</scope>
    <source>
        <strain evidence="1 2">WDL6</strain>
    </source>
</reference>
<proteinExistence type="predicted"/>
<organism evidence="1 2">
    <name type="scientific">Hyphomicrobium sulfonivorans</name>
    <dbReference type="NCBI Taxonomy" id="121290"/>
    <lineage>
        <taxon>Bacteria</taxon>
        <taxon>Pseudomonadati</taxon>
        <taxon>Pseudomonadota</taxon>
        <taxon>Alphaproteobacteria</taxon>
        <taxon>Hyphomicrobiales</taxon>
        <taxon>Hyphomicrobiaceae</taxon>
        <taxon>Hyphomicrobium</taxon>
    </lineage>
</organism>
<dbReference type="InterPro" id="IPR008979">
    <property type="entry name" value="Galactose-bd-like_sf"/>
</dbReference>
<dbReference type="PATRIC" id="fig|121290.4.peg.1539"/>
<dbReference type="AlphaFoldDB" id="A0A109BP46"/>
<dbReference type="SUPFAM" id="SSF49785">
    <property type="entry name" value="Galactose-binding domain-like"/>
    <property type="match status" value="1"/>
</dbReference>
<evidence type="ECO:0000313" key="1">
    <source>
        <dbReference type="EMBL" id="KWT72368.1"/>
    </source>
</evidence>
<accession>A0A109BP46</accession>
<evidence type="ECO:0000313" key="2">
    <source>
        <dbReference type="Proteomes" id="UP000059074"/>
    </source>
</evidence>
<comment type="caution">
    <text evidence="1">The sequence shown here is derived from an EMBL/GenBank/DDBJ whole genome shotgun (WGS) entry which is preliminary data.</text>
</comment>
<protein>
    <recommendedName>
        <fullName evidence="3">F5/8 type C domain-containing protein</fullName>
    </recommendedName>
</protein>
<dbReference type="OrthoDB" id="8221842at2"/>
<dbReference type="EMBL" id="LMTR01000012">
    <property type="protein sequence ID" value="KWT72368.1"/>
    <property type="molecule type" value="Genomic_DNA"/>
</dbReference>
<gene>
    <name evidence="1" type="ORF">APY04_0162</name>
</gene>
<name>A0A109BP46_HYPSL</name>
<dbReference type="RefSeq" id="WP_068458973.1">
    <property type="nucleotide sequence ID" value="NZ_LMTR01000012.1"/>
</dbReference>
<dbReference type="STRING" id="121290.APY04_0162"/>
<dbReference type="Proteomes" id="UP000059074">
    <property type="component" value="Unassembled WGS sequence"/>
</dbReference>